<dbReference type="InParanoid" id="A0A1J7INV2"/>
<evidence type="ECO:0000256" key="1">
    <source>
        <dbReference type="SAM" id="MobiDB-lite"/>
    </source>
</evidence>
<organism evidence="2 3">
    <name type="scientific">Coniochaeta ligniaria NRRL 30616</name>
    <dbReference type="NCBI Taxonomy" id="1408157"/>
    <lineage>
        <taxon>Eukaryota</taxon>
        <taxon>Fungi</taxon>
        <taxon>Dikarya</taxon>
        <taxon>Ascomycota</taxon>
        <taxon>Pezizomycotina</taxon>
        <taxon>Sordariomycetes</taxon>
        <taxon>Sordariomycetidae</taxon>
        <taxon>Coniochaetales</taxon>
        <taxon>Coniochaetaceae</taxon>
        <taxon>Coniochaeta</taxon>
    </lineage>
</organism>
<name>A0A1J7INV2_9PEZI</name>
<evidence type="ECO:0000313" key="2">
    <source>
        <dbReference type="EMBL" id="OIW22793.1"/>
    </source>
</evidence>
<dbReference type="STRING" id="1408157.A0A1J7INV2"/>
<feature type="compositionally biased region" description="Low complexity" evidence="1">
    <location>
        <begin position="36"/>
        <end position="57"/>
    </location>
</feature>
<protein>
    <submittedName>
        <fullName evidence="2">Uncharacterized protein</fullName>
    </submittedName>
</protein>
<feature type="region of interest" description="Disordered" evidence="1">
    <location>
        <begin position="1"/>
        <end position="77"/>
    </location>
</feature>
<evidence type="ECO:0000313" key="3">
    <source>
        <dbReference type="Proteomes" id="UP000182658"/>
    </source>
</evidence>
<feature type="compositionally biased region" description="Basic residues" evidence="1">
    <location>
        <begin position="23"/>
        <end position="35"/>
    </location>
</feature>
<proteinExistence type="predicted"/>
<reference evidence="2 3" key="1">
    <citation type="submission" date="2016-10" db="EMBL/GenBank/DDBJ databases">
        <title>Draft genome sequence of Coniochaeta ligniaria NRRL30616, a lignocellulolytic fungus for bioabatement of inhibitors in plant biomass hydrolysates.</title>
        <authorList>
            <consortium name="DOE Joint Genome Institute"/>
            <person name="Jimenez D.J."/>
            <person name="Hector R.E."/>
            <person name="Riley R."/>
            <person name="Sun H."/>
            <person name="Grigoriev I.V."/>
            <person name="Van Elsas J.D."/>
            <person name="Nichols N.N."/>
        </authorList>
    </citation>
    <scope>NUCLEOTIDE SEQUENCE [LARGE SCALE GENOMIC DNA]</scope>
    <source>
        <strain evidence="2 3">NRRL 30616</strain>
    </source>
</reference>
<feature type="region of interest" description="Disordered" evidence="1">
    <location>
        <begin position="112"/>
        <end position="285"/>
    </location>
</feature>
<keyword evidence="3" id="KW-1185">Reference proteome</keyword>
<dbReference type="Proteomes" id="UP000182658">
    <property type="component" value="Unassembled WGS sequence"/>
</dbReference>
<feature type="compositionally biased region" description="Basic and acidic residues" evidence="1">
    <location>
        <begin position="199"/>
        <end position="237"/>
    </location>
</feature>
<feature type="region of interest" description="Disordered" evidence="1">
    <location>
        <begin position="299"/>
        <end position="328"/>
    </location>
</feature>
<gene>
    <name evidence="2" type="ORF">CONLIGDRAFT_687208</name>
</gene>
<feature type="compositionally biased region" description="Gly residues" evidence="1">
    <location>
        <begin position="188"/>
        <end position="197"/>
    </location>
</feature>
<dbReference type="AlphaFoldDB" id="A0A1J7INV2"/>
<accession>A0A1J7INV2</accession>
<dbReference type="OrthoDB" id="5237337at2759"/>
<feature type="compositionally biased region" description="Low complexity" evidence="1">
    <location>
        <begin position="1"/>
        <end position="22"/>
    </location>
</feature>
<sequence>MPTYHSPSSSPSRSPRSSISPPRRTHNRSRSRRRTPSPSSSFSRSPSRSRSRSSSPSRTKKLRSKLPSDGLSDSKSESIVKTSLVFLGAVGAATLAAHKFWPKGITYGEKEEWECERKKEARRAVREAEGDVKGEKVGRRGGEGRGRGGREEGGRRGAAAAAAGGGYAGSSVSSGSGSGRDRGERSGGRGGGNGGGYYAREEVVVRDRSVDVGRSRSRMRERSADRYRGASRGDRFDAGPPAAVVERRTSRTRELDYYPPSPPRRMVECGGSTAGATRDRSRSVVYDDEPEVVYVRREPAQGGRYAVSSASVGDAGRPRSRYGDDYYR</sequence>
<dbReference type="EMBL" id="KV875110">
    <property type="protein sequence ID" value="OIW22793.1"/>
    <property type="molecule type" value="Genomic_DNA"/>
</dbReference>
<feature type="compositionally biased region" description="Basic and acidic residues" evidence="1">
    <location>
        <begin position="115"/>
        <end position="155"/>
    </location>
</feature>
<feature type="compositionally biased region" description="Basic and acidic residues" evidence="1">
    <location>
        <begin position="245"/>
        <end position="256"/>
    </location>
</feature>